<dbReference type="EMBL" id="CAXAMN010024184">
    <property type="protein sequence ID" value="CAK9084432.1"/>
    <property type="molecule type" value="Genomic_DNA"/>
</dbReference>
<evidence type="ECO:0008006" key="5">
    <source>
        <dbReference type="Google" id="ProtNLM"/>
    </source>
</evidence>
<dbReference type="Proteomes" id="UP001642484">
    <property type="component" value="Unassembled WGS sequence"/>
</dbReference>
<accession>A0ABP0Q810</accession>
<proteinExistence type="predicted"/>
<organism evidence="2 4">
    <name type="scientific">Durusdinium trenchii</name>
    <dbReference type="NCBI Taxonomy" id="1381693"/>
    <lineage>
        <taxon>Eukaryota</taxon>
        <taxon>Sar</taxon>
        <taxon>Alveolata</taxon>
        <taxon>Dinophyceae</taxon>
        <taxon>Suessiales</taxon>
        <taxon>Symbiodiniaceae</taxon>
        <taxon>Durusdinium</taxon>
    </lineage>
</organism>
<comment type="caution">
    <text evidence="2">The sequence shown here is derived from an EMBL/GenBank/DDBJ whole genome shotgun (WGS) entry which is preliminary data.</text>
</comment>
<dbReference type="EMBL" id="CAXAMN010024173">
    <property type="protein sequence ID" value="CAK9084374.1"/>
    <property type="molecule type" value="Genomic_DNA"/>
</dbReference>
<feature type="chain" id="PRO_5045029464" description="Secreted protein" evidence="1">
    <location>
        <begin position="19"/>
        <end position="184"/>
    </location>
</feature>
<protein>
    <recommendedName>
        <fullName evidence="5">Secreted protein</fullName>
    </recommendedName>
</protein>
<gene>
    <name evidence="2" type="ORF">CCMP2556_LOCUS41050</name>
    <name evidence="3" type="ORF">CCMP2556_LOCUS41071</name>
</gene>
<evidence type="ECO:0000313" key="3">
    <source>
        <dbReference type="EMBL" id="CAK9084432.1"/>
    </source>
</evidence>
<reference evidence="2 4" key="1">
    <citation type="submission" date="2024-02" db="EMBL/GenBank/DDBJ databases">
        <authorList>
            <person name="Chen Y."/>
            <person name="Shah S."/>
            <person name="Dougan E. K."/>
            <person name="Thang M."/>
            <person name="Chan C."/>
        </authorList>
    </citation>
    <scope>NUCLEOTIDE SEQUENCE [LARGE SCALE GENOMIC DNA]</scope>
</reference>
<sequence>MVYRVGGLLLLICGLAGAETNDDCAMTQLRKVNEHHEVKLDEKTNDTSQSAQTDDCPTPCVLEEATKICQQAQNKGFSFKTNSCSFKCNAKGKVQNWKGPTLAKLLHHPCQDSHEGPAAYCQKNPSKFYRDKTCSIQCFNGQAMTVAYKGSFSVSSTCSKQNYLLQSSAETFPPASQLADEDED</sequence>
<evidence type="ECO:0000313" key="4">
    <source>
        <dbReference type="Proteomes" id="UP001642484"/>
    </source>
</evidence>
<evidence type="ECO:0000256" key="1">
    <source>
        <dbReference type="SAM" id="SignalP"/>
    </source>
</evidence>
<keyword evidence="1" id="KW-0732">Signal</keyword>
<feature type="signal peptide" evidence="1">
    <location>
        <begin position="1"/>
        <end position="18"/>
    </location>
</feature>
<evidence type="ECO:0000313" key="2">
    <source>
        <dbReference type="EMBL" id="CAK9084374.1"/>
    </source>
</evidence>
<name>A0ABP0Q810_9DINO</name>
<keyword evidence="4" id="KW-1185">Reference proteome</keyword>